<sequence length="108" mass="12460">MNILESNDIFAMLTKTFRKYLQQCFSASGRDFLEICLFTVASLRNLQRLKRNRERLSAIGAMEMFNAAISLIDNVKEYLDDGSSLGSSIITLKVRFYKEEYDIALDMK</sequence>
<keyword evidence="2" id="KW-1185">Reference proteome</keyword>
<dbReference type="WBParaSite" id="OFLC_0001051101-mRNA-1">
    <property type="protein sequence ID" value="OFLC_0001051101-mRNA-1"/>
    <property type="gene ID" value="OFLC_0001051101"/>
</dbReference>
<gene>
    <name evidence="1" type="ORF">OFLC_LOCUS10513</name>
</gene>
<dbReference type="STRING" id="387005.A0A183HSQ0"/>
<dbReference type="Proteomes" id="UP000267606">
    <property type="component" value="Unassembled WGS sequence"/>
</dbReference>
<dbReference type="AlphaFoldDB" id="A0A183HSQ0"/>
<evidence type="ECO:0000313" key="1">
    <source>
        <dbReference type="EMBL" id="VDO69040.1"/>
    </source>
</evidence>
<evidence type="ECO:0000313" key="2">
    <source>
        <dbReference type="Proteomes" id="UP000267606"/>
    </source>
</evidence>
<name>A0A183HSQ0_9BILA</name>
<dbReference type="EMBL" id="UZAJ01014081">
    <property type="protein sequence ID" value="VDO69040.1"/>
    <property type="molecule type" value="Genomic_DNA"/>
</dbReference>
<reference evidence="3" key="1">
    <citation type="submission" date="2016-06" db="UniProtKB">
        <authorList>
            <consortium name="WormBaseParasite"/>
        </authorList>
    </citation>
    <scope>IDENTIFICATION</scope>
</reference>
<protein>
    <submittedName>
        <fullName evidence="3">Drf_FH3 domain-containing protein</fullName>
    </submittedName>
</protein>
<accession>A0A183HSQ0</accession>
<evidence type="ECO:0000313" key="3">
    <source>
        <dbReference type="WBParaSite" id="OFLC_0001051101-mRNA-1"/>
    </source>
</evidence>
<reference evidence="1 2" key="2">
    <citation type="submission" date="2018-11" db="EMBL/GenBank/DDBJ databases">
        <authorList>
            <consortium name="Pathogen Informatics"/>
        </authorList>
    </citation>
    <scope>NUCLEOTIDE SEQUENCE [LARGE SCALE GENOMIC DNA]</scope>
</reference>
<proteinExistence type="predicted"/>
<organism evidence="3">
    <name type="scientific">Onchocerca flexuosa</name>
    <dbReference type="NCBI Taxonomy" id="387005"/>
    <lineage>
        <taxon>Eukaryota</taxon>
        <taxon>Metazoa</taxon>
        <taxon>Ecdysozoa</taxon>
        <taxon>Nematoda</taxon>
        <taxon>Chromadorea</taxon>
        <taxon>Rhabditida</taxon>
        <taxon>Spirurina</taxon>
        <taxon>Spiruromorpha</taxon>
        <taxon>Filarioidea</taxon>
        <taxon>Onchocercidae</taxon>
        <taxon>Onchocerca</taxon>
    </lineage>
</organism>